<evidence type="ECO:0000313" key="2">
    <source>
        <dbReference type="Proteomes" id="UP000610862"/>
    </source>
</evidence>
<proteinExistence type="predicted"/>
<evidence type="ECO:0000313" key="1">
    <source>
        <dbReference type="EMBL" id="MBC8569183.1"/>
    </source>
</evidence>
<keyword evidence="2" id="KW-1185">Reference proteome</keyword>
<protein>
    <submittedName>
        <fullName evidence="1">Uncharacterized protein</fullName>
    </submittedName>
</protein>
<dbReference type="RefSeq" id="WP_177267621.1">
    <property type="nucleotide sequence ID" value="NZ_JACRTA010000003.1"/>
</dbReference>
<organism evidence="1 2">
    <name type="scientific">Lentihominibacter hominis</name>
    <dbReference type="NCBI Taxonomy" id="2763645"/>
    <lineage>
        <taxon>Bacteria</taxon>
        <taxon>Bacillati</taxon>
        <taxon>Bacillota</taxon>
        <taxon>Clostridia</taxon>
        <taxon>Peptostreptococcales</taxon>
        <taxon>Anaerovoracaceae</taxon>
        <taxon>Lentihominibacter</taxon>
    </lineage>
</organism>
<dbReference type="Proteomes" id="UP000610862">
    <property type="component" value="Unassembled WGS sequence"/>
</dbReference>
<dbReference type="EMBL" id="JACRTA010000003">
    <property type="protein sequence ID" value="MBC8569183.1"/>
    <property type="molecule type" value="Genomic_DNA"/>
</dbReference>
<reference evidence="1" key="1">
    <citation type="submission" date="2020-08" db="EMBL/GenBank/DDBJ databases">
        <title>Genome public.</title>
        <authorList>
            <person name="Liu C."/>
            <person name="Sun Q."/>
        </authorList>
    </citation>
    <scope>NUCLEOTIDE SEQUENCE</scope>
    <source>
        <strain evidence="1">NSJ-24</strain>
    </source>
</reference>
<accession>A0A926EA00</accession>
<sequence length="203" mass="23746">MSEKKELQYFNIGKSYGGNQRWMMDPWMHVGGCAALTTCDALIYFSLYKEKPHLCPYKGDSMTKHQYRKFGMSVRPYLQPRQSGIKDIDTYIQGVKIYLEDIGEDTITVSGIEGSELYETAEEAIKEKIDVGIPVPYLMLKHYNKKFDFFEWHWFLVIGYEIREDGFYIKAATYGKSYWLSLRELWDTGFEEKGGIILFSILK</sequence>
<comment type="caution">
    <text evidence="1">The sequence shown here is derived from an EMBL/GenBank/DDBJ whole genome shotgun (WGS) entry which is preliminary data.</text>
</comment>
<name>A0A926EA00_9FIRM</name>
<dbReference type="AlphaFoldDB" id="A0A926EA00"/>
<gene>
    <name evidence="1" type="ORF">H8692_10480</name>
</gene>